<evidence type="ECO:0000313" key="1">
    <source>
        <dbReference type="EMBL" id="QWC09974.1"/>
    </source>
</evidence>
<sequence>MTDRPGHSGAAHGAVAALAATAVQQTPGVRTSHTGIAAAMAGRRAVINLDITTDARFSALEVAAQLQERLYAALYRAGVPRASINVSILAIESSPPASLGPER</sequence>
<accession>A0A975M557</accession>
<proteinExistence type="predicted"/>
<gene>
    <name evidence="1" type="ORF">KKR91_16250</name>
</gene>
<dbReference type="EMBL" id="CP076022">
    <property type="protein sequence ID" value="QWC09974.1"/>
    <property type="molecule type" value="Genomic_DNA"/>
</dbReference>
<dbReference type="Proteomes" id="UP000676885">
    <property type="component" value="Chromosome"/>
</dbReference>
<organism evidence="1 2">
    <name type="scientific">Arthrobacter jiangjiafuii</name>
    <dbReference type="NCBI Taxonomy" id="2817475"/>
    <lineage>
        <taxon>Bacteria</taxon>
        <taxon>Bacillati</taxon>
        <taxon>Actinomycetota</taxon>
        <taxon>Actinomycetes</taxon>
        <taxon>Micrococcales</taxon>
        <taxon>Micrococcaceae</taxon>
        <taxon>Arthrobacter</taxon>
    </lineage>
</organism>
<dbReference type="AlphaFoldDB" id="A0A975M557"/>
<protein>
    <submittedName>
        <fullName evidence="1">Uncharacterized protein</fullName>
    </submittedName>
</protein>
<evidence type="ECO:0000313" key="2">
    <source>
        <dbReference type="Proteomes" id="UP000676885"/>
    </source>
</evidence>
<dbReference type="RefSeq" id="WP_210227292.1">
    <property type="nucleotide sequence ID" value="NZ_CP076022.1"/>
</dbReference>
<keyword evidence="2" id="KW-1185">Reference proteome</keyword>
<dbReference type="KEGG" id="ajg:KKR91_16250"/>
<name>A0A975M557_9MICC</name>
<reference evidence="1 2" key="1">
    <citation type="submission" date="2021-05" db="EMBL/GenBank/DDBJ databases">
        <title>Novel species in genus Arthrobacter.</title>
        <authorList>
            <person name="Zhang G."/>
        </authorList>
    </citation>
    <scope>NUCLEOTIDE SEQUENCE [LARGE SCALE GENOMIC DNA]</scope>
    <source>
        <strain evidence="2">zg-ZUI227</strain>
    </source>
</reference>